<keyword evidence="4" id="KW-0165">Cleavage on pair of basic residues</keyword>
<dbReference type="InterPro" id="IPR016179">
    <property type="entry name" value="Insulin-like"/>
</dbReference>
<dbReference type="PROSITE" id="PS00262">
    <property type="entry name" value="INSULIN"/>
    <property type="match status" value="1"/>
</dbReference>
<comment type="similarity">
    <text evidence="2 7 8">Belongs to the insulin family.</text>
</comment>
<proteinExistence type="inferred from homology"/>
<dbReference type="InterPro" id="IPR017100">
    <property type="entry name" value="Insulin-like_pep_6"/>
</dbReference>
<accession>L9KJZ0</accession>
<dbReference type="EMBL" id="KB320796">
    <property type="protein sequence ID" value="ELW63071.1"/>
    <property type="molecule type" value="Genomic_DNA"/>
</dbReference>
<evidence type="ECO:0000256" key="9">
    <source>
        <dbReference type="SAM" id="MobiDB-lite"/>
    </source>
</evidence>
<reference evidence="12" key="1">
    <citation type="submission" date="2012-07" db="EMBL/GenBank/DDBJ databases">
        <title>Genome of the Chinese tree shrew, a rising model animal genetically related to primates.</title>
        <authorList>
            <person name="Zhang G."/>
            <person name="Fan Y."/>
            <person name="Yao Y."/>
            <person name="Huang Z."/>
        </authorList>
    </citation>
    <scope>NUCLEOTIDE SEQUENCE [LARGE SCALE GENOMIC DNA]</scope>
</reference>
<comment type="function">
    <text evidence="7">May have a role in sperm development and fertilization.</text>
</comment>
<dbReference type="OrthoDB" id="9659760at2759"/>
<evidence type="ECO:0000256" key="5">
    <source>
        <dbReference type="ARBA" id="ARBA00022702"/>
    </source>
</evidence>
<dbReference type="InterPro" id="IPR036438">
    <property type="entry name" value="Insulin-like_sf"/>
</dbReference>
<dbReference type="CDD" id="cd04365">
    <property type="entry name" value="IlGF_relaxin_like"/>
    <property type="match status" value="1"/>
</dbReference>
<evidence type="ECO:0000256" key="7">
    <source>
        <dbReference type="PIRNR" id="PIRNR037062"/>
    </source>
</evidence>
<protein>
    <recommendedName>
        <fullName evidence="7">Insulin-like peptide INSL6</fullName>
    </recommendedName>
</protein>
<dbReference type="PRINTS" id="PR00276">
    <property type="entry name" value="INSULINFAMLY"/>
</dbReference>
<evidence type="ECO:0000256" key="8">
    <source>
        <dbReference type="RuleBase" id="RU000406"/>
    </source>
</evidence>
<dbReference type="SUPFAM" id="SSF56994">
    <property type="entry name" value="Insulin-like"/>
    <property type="match status" value="1"/>
</dbReference>
<keyword evidence="12" id="KW-1185">Reference proteome</keyword>
<keyword evidence="3 7" id="KW-0964">Secreted</keyword>
<comment type="subcellular location">
    <subcellularLocation>
        <location evidence="1 7 8">Secreted</location>
    </subcellularLocation>
</comment>
<feature type="compositionally biased region" description="Polar residues" evidence="9">
    <location>
        <begin position="97"/>
        <end position="116"/>
    </location>
</feature>
<dbReference type="GO" id="GO:0005179">
    <property type="term" value="F:hormone activity"/>
    <property type="evidence" value="ECO:0007669"/>
    <property type="project" value="UniProtKB-UniRule"/>
</dbReference>
<dbReference type="SMART" id="SM00078">
    <property type="entry name" value="IlGF"/>
    <property type="match status" value="1"/>
</dbReference>
<evidence type="ECO:0000313" key="11">
    <source>
        <dbReference type="EMBL" id="ELW63071.1"/>
    </source>
</evidence>
<dbReference type="FunCoup" id="L9KJZ0">
    <property type="interactions" value="12"/>
</dbReference>
<feature type="region of interest" description="Disordered" evidence="9">
    <location>
        <begin position="97"/>
        <end position="133"/>
    </location>
</feature>
<gene>
    <name evidence="11" type="ORF">TREES_T100010014</name>
</gene>
<dbReference type="AlphaFoldDB" id="L9KJZ0"/>
<evidence type="ECO:0000256" key="1">
    <source>
        <dbReference type="ARBA" id="ARBA00004613"/>
    </source>
</evidence>
<dbReference type="STRING" id="246437.L9KJZ0"/>
<sequence>MPQLVCWCLLWLWFLVRFSCELNDISTARKLCGRHLLKEILTLCGHDDWSQFHLEEEIPFAHMMSRDSEKVEAFLPDEFESSQTPFMIWERGTHPVSTASPEEAINSSELQSLPESQNEKANSHPEKTREFSLLSDINPSVHESVTFQKKSTNKINTLSNLFWGNHPQRRRRGYSEKCCIKGCTKEELSIACLPYINFKNLKGPSLVTQIY</sequence>
<dbReference type="PANTHER" id="PTHR12004">
    <property type="entry name" value="RELAXIN"/>
    <property type="match status" value="1"/>
</dbReference>
<feature type="domain" description="Insulin-like" evidence="10">
    <location>
        <begin position="29"/>
        <end position="192"/>
    </location>
</feature>
<feature type="chain" id="PRO_5013433664" description="Insulin-like peptide INSL6" evidence="7">
    <location>
        <begin position="21"/>
        <end position="211"/>
    </location>
</feature>
<evidence type="ECO:0000256" key="3">
    <source>
        <dbReference type="ARBA" id="ARBA00022525"/>
    </source>
</evidence>
<evidence type="ECO:0000256" key="2">
    <source>
        <dbReference type="ARBA" id="ARBA00009034"/>
    </source>
</evidence>
<dbReference type="InParanoid" id="L9KJZ0"/>
<reference evidence="12" key="2">
    <citation type="journal article" date="2013" name="Nat. Commun.">
        <title>Genome of the Chinese tree shrew.</title>
        <authorList>
            <person name="Fan Y."/>
            <person name="Huang Z.Y."/>
            <person name="Cao C.C."/>
            <person name="Chen C.S."/>
            <person name="Chen Y.X."/>
            <person name="Fan D.D."/>
            <person name="He J."/>
            <person name="Hou H.L."/>
            <person name="Hu L."/>
            <person name="Hu X.T."/>
            <person name="Jiang X.T."/>
            <person name="Lai R."/>
            <person name="Lang Y.S."/>
            <person name="Liang B."/>
            <person name="Liao S.G."/>
            <person name="Mu D."/>
            <person name="Ma Y.Y."/>
            <person name="Niu Y.Y."/>
            <person name="Sun X.Q."/>
            <person name="Xia J.Q."/>
            <person name="Xiao J."/>
            <person name="Xiong Z.Q."/>
            <person name="Xu L."/>
            <person name="Yang L."/>
            <person name="Zhang Y."/>
            <person name="Zhao W."/>
            <person name="Zhao X.D."/>
            <person name="Zheng Y.T."/>
            <person name="Zhou J.M."/>
            <person name="Zhu Y.B."/>
            <person name="Zhang G.J."/>
            <person name="Wang J."/>
            <person name="Yao Y.G."/>
        </authorList>
    </citation>
    <scope>NUCLEOTIDE SEQUENCE [LARGE SCALE GENOMIC DNA]</scope>
</reference>
<dbReference type="InterPro" id="IPR051042">
    <property type="entry name" value="Repro_Hormone_Insulin-like"/>
</dbReference>
<organism evidence="11 12">
    <name type="scientific">Tupaia chinensis</name>
    <name type="common">Chinese tree shrew</name>
    <name type="synonym">Tupaia belangeri chinensis</name>
    <dbReference type="NCBI Taxonomy" id="246437"/>
    <lineage>
        <taxon>Eukaryota</taxon>
        <taxon>Metazoa</taxon>
        <taxon>Chordata</taxon>
        <taxon>Craniata</taxon>
        <taxon>Vertebrata</taxon>
        <taxon>Euteleostomi</taxon>
        <taxon>Mammalia</taxon>
        <taxon>Eutheria</taxon>
        <taxon>Euarchontoglires</taxon>
        <taxon>Scandentia</taxon>
        <taxon>Tupaiidae</taxon>
        <taxon>Tupaia</taxon>
    </lineage>
</organism>
<dbReference type="InterPro" id="IPR022353">
    <property type="entry name" value="Insulin_CS"/>
</dbReference>
<dbReference type="GO" id="GO:0005576">
    <property type="term" value="C:extracellular region"/>
    <property type="evidence" value="ECO:0007669"/>
    <property type="project" value="UniProtKB-SubCell"/>
</dbReference>
<keyword evidence="6" id="KW-1015">Disulfide bond</keyword>
<dbReference type="Proteomes" id="UP000011518">
    <property type="component" value="Unassembled WGS sequence"/>
</dbReference>
<dbReference type="Pfam" id="PF00049">
    <property type="entry name" value="Insulin"/>
    <property type="match status" value="1"/>
</dbReference>
<dbReference type="eggNOG" id="ENOG502RWPT">
    <property type="taxonomic scope" value="Eukaryota"/>
</dbReference>
<keyword evidence="5 7" id="KW-0372">Hormone</keyword>
<evidence type="ECO:0000313" key="12">
    <source>
        <dbReference type="Proteomes" id="UP000011518"/>
    </source>
</evidence>
<keyword evidence="7" id="KW-0732">Signal</keyword>
<dbReference type="InterPro" id="IPR022352">
    <property type="entry name" value="Ins/IGF/rlx"/>
</dbReference>
<evidence type="ECO:0000256" key="4">
    <source>
        <dbReference type="ARBA" id="ARBA00022685"/>
    </source>
</evidence>
<evidence type="ECO:0000256" key="6">
    <source>
        <dbReference type="ARBA" id="ARBA00023157"/>
    </source>
</evidence>
<dbReference type="Gene3D" id="1.10.100.10">
    <property type="entry name" value="Insulin-like"/>
    <property type="match status" value="1"/>
</dbReference>
<evidence type="ECO:0000259" key="10">
    <source>
        <dbReference type="SMART" id="SM00078"/>
    </source>
</evidence>
<name>L9KJZ0_TUPCH</name>
<dbReference type="PIRSF" id="PIRSF037062">
    <property type="entry name" value="Insulin-like_peptide_6"/>
    <property type="match status" value="1"/>
</dbReference>
<dbReference type="KEGG" id="tup:102501682"/>
<feature type="signal peptide" evidence="7">
    <location>
        <begin position="1"/>
        <end position="20"/>
    </location>
</feature>
<dbReference type="PANTHER" id="PTHR12004:SF1">
    <property type="entry name" value="INSULIN-LIKE PEPTIDE INSL6"/>
    <property type="match status" value="1"/>
</dbReference>
<feature type="compositionally biased region" description="Basic and acidic residues" evidence="9">
    <location>
        <begin position="117"/>
        <end position="130"/>
    </location>
</feature>